<evidence type="ECO:0000313" key="3">
    <source>
        <dbReference type="Proteomes" id="UP000254133"/>
    </source>
</evidence>
<evidence type="ECO:0000313" key="2">
    <source>
        <dbReference type="EMBL" id="STY91163.1"/>
    </source>
</evidence>
<keyword evidence="1" id="KW-0812">Transmembrane</keyword>
<protein>
    <submittedName>
        <fullName evidence="2">Uncharacterized protein</fullName>
    </submittedName>
</protein>
<organism evidence="2 3">
    <name type="scientific">Moraxella bovis</name>
    <dbReference type="NCBI Taxonomy" id="476"/>
    <lineage>
        <taxon>Bacteria</taxon>
        <taxon>Pseudomonadati</taxon>
        <taxon>Pseudomonadota</taxon>
        <taxon>Gammaproteobacteria</taxon>
        <taxon>Moraxellales</taxon>
        <taxon>Moraxellaceae</taxon>
        <taxon>Moraxella</taxon>
    </lineage>
</organism>
<gene>
    <name evidence="2" type="ORF">NCTC9426_01199</name>
</gene>
<feature type="transmembrane region" description="Helical" evidence="1">
    <location>
        <begin position="20"/>
        <end position="42"/>
    </location>
</feature>
<keyword evidence="1" id="KW-1133">Transmembrane helix</keyword>
<dbReference type="EMBL" id="UGPZ01000002">
    <property type="protein sequence ID" value="STY91163.1"/>
    <property type="molecule type" value="Genomic_DNA"/>
</dbReference>
<dbReference type="Proteomes" id="UP000254133">
    <property type="component" value="Unassembled WGS sequence"/>
</dbReference>
<sequence>MMMAGVGLGLIGVGQYQGGFSLIGMFPVLGVAFSWAIGNVIVKKIGQVNPLSLVIWGNSSPLR</sequence>
<accession>A0A378PT85</accession>
<name>A0A378PT85_MORBO</name>
<keyword evidence="1" id="KW-0472">Membrane</keyword>
<dbReference type="AlphaFoldDB" id="A0A378PT85"/>
<reference evidence="2 3" key="1">
    <citation type="submission" date="2018-06" db="EMBL/GenBank/DDBJ databases">
        <authorList>
            <consortium name="Pathogen Informatics"/>
            <person name="Doyle S."/>
        </authorList>
    </citation>
    <scope>NUCLEOTIDE SEQUENCE [LARGE SCALE GENOMIC DNA]</scope>
    <source>
        <strain evidence="2 3">NCTC9426</strain>
    </source>
</reference>
<evidence type="ECO:0000256" key="1">
    <source>
        <dbReference type="SAM" id="Phobius"/>
    </source>
</evidence>
<proteinExistence type="predicted"/>